<evidence type="ECO:0000313" key="3">
    <source>
        <dbReference type="Proteomes" id="UP000053558"/>
    </source>
</evidence>
<dbReference type="Proteomes" id="UP000053558">
    <property type="component" value="Unassembled WGS sequence"/>
</dbReference>
<dbReference type="AlphaFoldDB" id="A0A5M3MZ03"/>
<keyword evidence="3" id="KW-1185">Reference proteome</keyword>
<feature type="region of interest" description="Disordered" evidence="1">
    <location>
        <begin position="1"/>
        <end position="65"/>
    </location>
</feature>
<feature type="compositionally biased region" description="Polar residues" evidence="1">
    <location>
        <begin position="45"/>
        <end position="65"/>
    </location>
</feature>
<dbReference type="RefSeq" id="XP_007765400.1">
    <property type="nucleotide sequence ID" value="XM_007767210.1"/>
</dbReference>
<feature type="compositionally biased region" description="Acidic residues" evidence="1">
    <location>
        <begin position="1"/>
        <end position="10"/>
    </location>
</feature>
<reference evidence="3" key="1">
    <citation type="journal article" date="2012" name="Science">
        <title>The Paleozoic origin of enzymatic lignin decomposition reconstructed from 31 fungal genomes.</title>
        <authorList>
            <person name="Floudas D."/>
            <person name="Binder M."/>
            <person name="Riley R."/>
            <person name="Barry K."/>
            <person name="Blanchette R.A."/>
            <person name="Henrissat B."/>
            <person name="Martinez A.T."/>
            <person name="Otillar R."/>
            <person name="Spatafora J.W."/>
            <person name="Yadav J.S."/>
            <person name="Aerts A."/>
            <person name="Benoit I."/>
            <person name="Boyd A."/>
            <person name="Carlson A."/>
            <person name="Copeland A."/>
            <person name="Coutinho P.M."/>
            <person name="de Vries R.P."/>
            <person name="Ferreira P."/>
            <person name="Findley K."/>
            <person name="Foster B."/>
            <person name="Gaskell J."/>
            <person name="Glotzer D."/>
            <person name="Gorecki P."/>
            <person name="Heitman J."/>
            <person name="Hesse C."/>
            <person name="Hori C."/>
            <person name="Igarashi K."/>
            <person name="Jurgens J.A."/>
            <person name="Kallen N."/>
            <person name="Kersten P."/>
            <person name="Kohler A."/>
            <person name="Kuees U."/>
            <person name="Kumar T.K.A."/>
            <person name="Kuo A."/>
            <person name="LaButti K."/>
            <person name="Larrondo L.F."/>
            <person name="Lindquist E."/>
            <person name="Ling A."/>
            <person name="Lombard V."/>
            <person name="Lucas S."/>
            <person name="Lundell T."/>
            <person name="Martin R."/>
            <person name="McLaughlin D.J."/>
            <person name="Morgenstern I."/>
            <person name="Morin E."/>
            <person name="Murat C."/>
            <person name="Nagy L.G."/>
            <person name="Nolan M."/>
            <person name="Ohm R.A."/>
            <person name="Patyshakuliyeva A."/>
            <person name="Rokas A."/>
            <person name="Ruiz-Duenas F.J."/>
            <person name="Sabat G."/>
            <person name="Salamov A."/>
            <person name="Samejima M."/>
            <person name="Schmutz J."/>
            <person name="Slot J.C."/>
            <person name="St John F."/>
            <person name="Stenlid J."/>
            <person name="Sun H."/>
            <person name="Sun S."/>
            <person name="Syed K."/>
            <person name="Tsang A."/>
            <person name="Wiebenga A."/>
            <person name="Young D."/>
            <person name="Pisabarro A."/>
            <person name="Eastwood D.C."/>
            <person name="Martin F."/>
            <person name="Cullen D."/>
            <person name="Grigoriev I.V."/>
            <person name="Hibbett D.S."/>
        </authorList>
    </citation>
    <scope>NUCLEOTIDE SEQUENCE [LARGE SCALE GENOMIC DNA]</scope>
    <source>
        <strain evidence="3">RWD-64-598 SS2</strain>
    </source>
</reference>
<dbReference type="GeneID" id="19208864"/>
<proteinExistence type="predicted"/>
<dbReference type="KEGG" id="cput:CONPUDRAFT_70766"/>
<name>A0A5M3MZ03_CONPW</name>
<feature type="compositionally biased region" description="Pro residues" evidence="1">
    <location>
        <begin position="107"/>
        <end position="128"/>
    </location>
</feature>
<dbReference type="EMBL" id="JH711575">
    <property type="protein sequence ID" value="EIW83831.1"/>
    <property type="molecule type" value="Genomic_DNA"/>
</dbReference>
<organism evidence="2 3">
    <name type="scientific">Coniophora puteana (strain RWD-64-598)</name>
    <name type="common">Brown rot fungus</name>
    <dbReference type="NCBI Taxonomy" id="741705"/>
    <lineage>
        <taxon>Eukaryota</taxon>
        <taxon>Fungi</taxon>
        <taxon>Dikarya</taxon>
        <taxon>Basidiomycota</taxon>
        <taxon>Agaricomycotina</taxon>
        <taxon>Agaricomycetes</taxon>
        <taxon>Agaricomycetidae</taxon>
        <taxon>Boletales</taxon>
        <taxon>Coniophorineae</taxon>
        <taxon>Coniophoraceae</taxon>
        <taxon>Coniophora</taxon>
    </lineage>
</organism>
<feature type="region of interest" description="Disordered" evidence="1">
    <location>
        <begin position="85"/>
        <end position="204"/>
    </location>
</feature>
<evidence type="ECO:0000256" key="1">
    <source>
        <dbReference type="SAM" id="MobiDB-lite"/>
    </source>
</evidence>
<sequence>MSPSDDEEPFGETVTMVDEDLPPSASTKQPKKSKDKGKKKAVEPKTTSAPSTPQPAVTTASGNPQSLAEIEAAWQSELEQYNAGTLDLAYGSDDSVSSAEDEQEPMAPTPPNVPPPGVSAPAIPPPAPTTREAERMVIDVSDSPPTAASVPLPKRKHASPSPAKPPAKRPNTTGDHVPSDVVPREPPSSSDAAAVVNTGEGTTPNPALRRWQINVDRLLLAMSADEVEEFLFSTEALFRDQGTQGLEVVSNAVRSRAAAMSDHERHVFILQSPPGRGLLKVQFHF</sequence>
<gene>
    <name evidence="2" type="ORF">CONPUDRAFT_70766</name>
</gene>
<protein>
    <submittedName>
        <fullName evidence="2">Uncharacterized protein</fullName>
    </submittedName>
</protein>
<accession>A0A5M3MZ03</accession>
<evidence type="ECO:0000313" key="2">
    <source>
        <dbReference type="EMBL" id="EIW83831.1"/>
    </source>
</evidence>
<feature type="compositionally biased region" description="Basic residues" evidence="1">
    <location>
        <begin position="29"/>
        <end position="39"/>
    </location>
</feature>
<comment type="caution">
    <text evidence="2">The sequence shown here is derived from an EMBL/GenBank/DDBJ whole genome shotgun (WGS) entry which is preliminary data.</text>
</comment>